<proteinExistence type="predicted"/>
<evidence type="ECO:0000313" key="2">
    <source>
        <dbReference type="EMBL" id="SPJ75327.1"/>
    </source>
</evidence>
<evidence type="ECO:0000313" key="3">
    <source>
        <dbReference type="Proteomes" id="UP001187734"/>
    </source>
</evidence>
<dbReference type="InterPro" id="IPR052895">
    <property type="entry name" value="HetReg/Transcr_Mod"/>
</dbReference>
<comment type="caution">
    <text evidence="2">The sequence shown here is derived from an EMBL/GenBank/DDBJ whole genome shotgun (WGS) entry which is preliminary data.</text>
</comment>
<evidence type="ECO:0000259" key="1">
    <source>
        <dbReference type="Pfam" id="PF06985"/>
    </source>
</evidence>
<dbReference type="Pfam" id="PF06985">
    <property type="entry name" value="HET"/>
    <property type="match status" value="1"/>
</dbReference>
<dbReference type="InterPro" id="IPR010730">
    <property type="entry name" value="HET"/>
</dbReference>
<name>A0AAE8M758_9HYPO</name>
<reference evidence="2" key="1">
    <citation type="submission" date="2018-03" db="EMBL/GenBank/DDBJ databases">
        <authorList>
            <person name="Guldener U."/>
        </authorList>
    </citation>
    <scope>NUCLEOTIDE SEQUENCE</scope>
</reference>
<protein>
    <submittedName>
        <fullName evidence="2">Related to heterokaryon incompatibility protein (Het-6OR allele)</fullName>
    </submittedName>
</protein>
<dbReference type="EMBL" id="ONZP01000155">
    <property type="protein sequence ID" value="SPJ75327.1"/>
    <property type="molecule type" value="Genomic_DNA"/>
</dbReference>
<organism evidence="2 3">
    <name type="scientific">Fusarium torulosum</name>
    <dbReference type="NCBI Taxonomy" id="33205"/>
    <lineage>
        <taxon>Eukaryota</taxon>
        <taxon>Fungi</taxon>
        <taxon>Dikarya</taxon>
        <taxon>Ascomycota</taxon>
        <taxon>Pezizomycotina</taxon>
        <taxon>Sordariomycetes</taxon>
        <taxon>Hypocreomycetidae</taxon>
        <taxon>Hypocreales</taxon>
        <taxon>Nectriaceae</taxon>
        <taxon>Fusarium</taxon>
    </lineage>
</organism>
<sequence length="768" mass="87091">MAPKLQYRPLIGNDIRVLKIEEVEYAEDTTNTTKRQPIACSLEHVCLPPASKDNSHQQFKGRGRTWPELSAAHDTKALFKNTRDPRAQEDDHHEKEPKGTVQDTLAVDADLPWRYEWGDFIALSYVWGYPELPEGEPCHSITVDGCPVEVTPNLYYALAQLSQSCRVRQGFKLWTDAICIDQKNEEEKGQQIGRMCDIYQLAWQVVIWLGPDDQDSALALSALHWLARESERPEPMGNFYQEGFSLDLAPFFIMWPKYYSPLKKKVYKALFHFFTRPYWRRMWVVQEVAMGNPQSPVICGDRSIAWEDVYKAVEIIAADETRLGREILDSVRPQILSTWSFEVARGRMIQGRTWAPERMWKIQQTMMRIQEVQKANSASDDWQGLVRALSLARDSLVTDEKDRVYGILGIKTIADRVQITPNYKLSESEIYSNFMSELISKGDLNILRLASGQGGFVATSWKFDSLPSFLQNQFVAPILLPLLDGVAPVRKKTPISTPCHHELPSWAVCWTCAPAPTAQLNGSYHADMNIGRSFPLFSADRSIITVKGLVLDTIISLSACNRSEADTSYPLNSDDATLSSSSMYGDFEETKCALWRTIVGDTTSEGGEKAPEYYSWLLNPKLWQRGVAGVWTCGFGLHDFMDRNQQLRLCGYSLWELIFGPNKLAYRFRMVAGNKYYNPTDAQREALSWAINAMAWRRIFATKDGRMGMGSCAAEVGDRIVILRGCNTPMILREVGKGWKLIGECYTHGVMYGEVSGTEHELVDIAIH</sequence>
<dbReference type="Proteomes" id="UP001187734">
    <property type="component" value="Unassembled WGS sequence"/>
</dbReference>
<dbReference type="Pfam" id="PF26639">
    <property type="entry name" value="Het-6_barrel"/>
    <property type="match status" value="1"/>
</dbReference>
<dbReference type="PANTHER" id="PTHR24148:SF77">
    <property type="entry name" value="HETEROKARYON INCOMPATIBILITY DOMAIN-CONTAINING PROTEIN"/>
    <property type="match status" value="1"/>
</dbReference>
<keyword evidence="3" id="KW-1185">Reference proteome</keyword>
<dbReference type="PANTHER" id="PTHR24148">
    <property type="entry name" value="ANKYRIN REPEAT DOMAIN-CONTAINING PROTEIN 39 HOMOLOG-RELATED"/>
    <property type="match status" value="1"/>
</dbReference>
<accession>A0AAE8M758</accession>
<feature type="domain" description="Heterokaryon incompatibility" evidence="1">
    <location>
        <begin position="120"/>
        <end position="287"/>
    </location>
</feature>
<dbReference type="AlphaFoldDB" id="A0AAE8M758"/>
<gene>
    <name evidence="2" type="ORF">FTOL_05058</name>
</gene>